<keyword evidence="4" id="KW-1185">Reference proteome</keyword>
<sequence length="354" mass="36643">MKMPFPKVLLLALGLPVALSLSAGLSGCSKEDIPLQAPAPVTSTLAGTTSPLGSVSTVTATAPNGTTFTATPDPLTGNYSLAGLTVGTAYIISFTPTTNYAAPATQTATPAVGTIVVVPAVTLTTASTATAASFTIDFDTQVNGNAFALDTDYTKADGQNVKFSKFKYLFSNIRLFKPDGSSYLVPESYYLFDATVPASKRLLVQNVPVGSYTGMSFIVGVDSARNFSGAQTGVLDSGSDMFWNWNQGYVYLKMEGTSAQSGAQGGALVFHVGGVRNIRTVKPSFGGSTLPVAGGHLPAVHVRVNPLAMFENAANPAANINFVTTYTLGHVGGATSLADNYAAGMFSVDRIEAN</sequence>
<accession>A0ABT9BGS9</accession>
<evidence type="ECO:0000313" key="4">
    <source>
        <dbReference type="Proteomes" id="UP001176429"/>
    </source>
</evidence>
<dbReference type="InterPro" id="IPR046863">
    <property type="entry name" value="MbnP-like_dom"/>
</dbReference>
<keyword evidence="1" id="KW-0732">Signal</keyword>
<feature type="domain" description="Copper-binding protein MbnP-like" evidence="2">
    <location>
        <begin position="133"/>
        <end position="313"/>
    </location>
</feature>
<organism evidence="3 4">
    <name type="scientific">Hymenobacter aranciens</name>
    <dbReference type="NCBI Taxonomy" id="3063996"/>
    <lineage>
        <taxon>Bacteria</taxon>
        <taxon>Pseudomonadati</taxon>
        <taxon>Bacteroidota</taxon>
        <taxon>Cytophagia</taxon>
        <taxon>Cytophagales</taxon>
        <taxon>Hymenobacteraceae</taxon>
        <taxon>Hymenobacter</taxon>
    </lineage>
</organism>
<dbReference type="EMBL" id="JAUQSY010000020">
    <property type="protein sequence ID" value="MDO7877472.1"/>
    <property type="molecule type" value="Genomic_DNA"/>
</dbReference>
<evidence type="ECO:0000259" key="2">
    <source>
        <dbReference type="Pfam" id="PF20243"/>
    </source>
</evidence>
<name>A0ABT9BGS9_9BACT</name>
<reference evidence="3" key="1">
    <citation type="submission" date="2023-07" db="EMBL/GenBank/DDBJ databases">
        <authorList>
            <person name="Kim M.K."/>
        </authorList>
    </citation>
    <scope>NUCLEOTIDE SEQUENCE</scope>
    <source>
        <strain evidence="3">ASUV-10-1</strain>
    </source>
</reference>
<dbReference type="Pfam" id="PF20243">
    <property type="entry name" value="MbnP"/>
    <property type="match status" value="1"/>
</dbReference>
<protein>
    <recommendedName>
        <fullName evidence="2">Copper-binding protein MbnP-like domain-containing protein</fullName>
    </recommendedName>
</protein>
<gene>
    <name evidence="3" type="ORF">Q5H93_22225</name>
</gene>
<dbReference type="RefSeq" id="WP_305008907.1">
    <property type="nucleotide sequence ID" value="NZ_JAUQSY010000020.1"/>
</dbReference>
<evidence type="ECO:0000313" key="3">
    <source>
        <dbReference type="EMBL" id="MDO7877472.1"/>
    </source>
</evidence>
<feature type="signal peptide" evidence="1">
    <location>
        <begin position="1"/>
        <end position="23"/>
    </location>
</feature>
<dbReference type="PROSITE" id="PS51257">
    <property type="entry name" value="PROKAR_LIPOPROTEIN"/>
    <property type="match status" value="1"/>
</dbReference>
<evidence type="ECO:0000256" key="1">
    <source>
        <dbReference type="SAM" id="SignalP"/>
    </source>
</evidence>
<proteinExistence type="predicted"/>
<comment type="caution">
    <text evidence="3">The sequence shown here is derived from an EMBL/GenBank/DDBJ whole genome shotgun (WGS) entry which is preliminary data.</text>
</comment>
<feature type="chain" id="PRO_5045881005" description="Copper-binding protein MbnP-like domain-containing protein" evidence="1">
    <location>
        <begin position="24"/>
        <end position="354"/>
    </location>
</feature>
<dbReference type="Proteomes" id="UP001176429">
    <property type="component" value="Unassembled WGS sequence"/>
</dbReference>